<accession>A0A8H5BEW2</accession>
<protein>
    <submittedName>
        <fullName evidence="3">Uncharacterized protein</fullName>
    </submittedName>
</protein>
<reference evidence="3 4" key="1">
    <citation type="journal article" date="2020" name="ISME J.">
        <title>Uncovering the hidden diversity of litter-decomposition mechanisms in mushroom-forming fungi.</title>
        <authorList>
            <person name="Floudas D."/>
            <person name="Bentzer J."/>
            <person name="Ahren D."/>
            <person name="Johansson T."/>
            <person name="Persson P."/>
            <person name="Tunlid A."/>
        </authorList>
    </citation>
    <scope>NUCLEOTIDE SEQUENCE [LARGE SCALE GENOMIC DNA]</scope>
    <source>
        <strain evidence="3 4">CBS 101986</strain>
    </source>
</reference>
<keyword evidence="2" id="KW-1133">Transmembrane helix</keyword>
<name>A0A8H5BEW2_9AGAR</name>
<evidence type="ECO:0000313" key="4">
    <source>
        <dbReference type="Proteomes" id="UP000567179"/>
    </source>
</evidence>
<keyword evidence="4" id="KW-1185">Reference proteome</keyword>
<comment type="caution">
    <text evidence="3">The sequence shown here is derived from an EMBL/GenBank/DDBJ whole genome shotgun (WGS) entry which is preliminary data.</text>
</comment>
<feature type="region of interest" description="Disordered" evidence="1">
    <location>
        <begin position="45"/>
        <end position="70"/>
    </location>
</feature>
<proteinExistence type="predicted"/>
<evidence type="ECO:0000256" key="1">
    <source>
        <dbReference type="SAM" id="MobiDB-lite"/>
    </source>
</evidence>
<evidence type="ECO:0000256" key="2">
    <source>
        <dbReference type="SAM" id="Phobius"/>
    </source>
</evidence>
<keyword evidence="2" id="KW-0472">Membrane</keyword>
<dbReference type="AlphaFoldDB" id="A0A8H5BEW2"/>
<feature type="compositionally biased region" description="Low complexity" evidence="1">
    <location>
        <begin position="55"/>
        <end position="67"/>
    </location>
</feature>
<dbReference type="OrthoDB" id="411632at2759"/>
<sequence>MGTFRLLPTTTRARLALAGTITLMYIIGSTVYMRYGSSAFPVLETRPDDLGHPETTTSTTGTEQSSSDGVAGVETSRVLLVSSFFLLNTSKIPQKDYDMWLHNYLGTVETDIYFYTTPDQADRVKSFRPEGMNITIDTTFSSIFEVPPLKDKVDAYTLNRKKDRAKPKHSIESYAVLNSKPFFLTNAVKASEAKGLKYNYAFWNDAMSFHHEHEFRQWPSTSRLDELWTTGSNLTGTDPADLLFIPSWDLPHKSMYLWYEGEGPIDHKFNEGSFFGGPPHAVDWLARTFYTYHDAWLDRGIFVGKDQMIFNALSFLFAPRISTVWYNDPAAPARAALNRTPSVPWPLFRDPDADWYEPSALGQCDSEWFYYRFFLANQREREAMRATWIAKAKRWRWWGWWRPRDTTPCELTRLLPMMDTLQRKYGQGWHPSHSLQIPDTIQWTLPDSNNGTHTN</sequence>
<keyword evidence="2" id="KW-0812">Transmembrane</keyword>
<organism evidence="3 4">
    <name type="scientific">Psilocybe cf. subviscida</name>
    <dbReference type="NCBI Taxonomy" id="2480587"/>
    <lineage>
        <taxon>Eukaryota</taxon>
        <taxon>Fungi</taxon>
        <taxon>Dikarya</taxon>
        <taxon>Basidiomycota</taxon>
        <taxon>Agaricomycotina</taxon>
        <taxon>Agaricomycetes</taxon>
        <taxon>Agaricomycetidae</taxon>
        <taxon>Agaricales</taxon>
        <taxon>Agaricineae</taxon>
        <taxon>Strophariaceae</taxon>
        <taxon>Psilocybe</taxon>
    </lineage>
</organism>
<dbReference type="Proteomes" id="UP000567179">
    <property type="component" value="Unassembled WGS sequence"/>
</dbReference>
<gene>
    <name evidence="3" type="ORF">D9619_002131</name>
</gene>
<feature type="transmembrane region" description="Helical" evidence="2">
    <location>
        <begin position="15"/>
        <end position="35"/>
    </location>
</feature>
<dbReference type="EMBL" id="JAACJJ010000028">
    <property type="protein sequence ID" value="KAF5322037.1"/>
    <property type="molecule type" value="Genomic_DNA"/>
</dbReference>
<evidence type="ECO:0000313" key="3">
    <source>
        <dbReference type="EMBL" id="KAF5322037.1"/>
    </source>
</evidence>